<dbReference type="InterPro" id="IPR006337">
    <property type="entry name" value="DgaE-like"/>
</dbReference>
<dbReference type="EC" id="2.9.1.1" evidence="5"/>
<dbReference type="Proteomes" id="UP000005850">
    <property type="component" value="Chromosome"/>
</dbReference>
<sequence length="371" mass="39778">MSIYQQLGLQAVINASGKMTALGASAVHTEVARAISEASMDYVNMQELLTWVGKRIAKATGAEGGCPTLGASAGIAIATAAIVAGSNLSKLEKIPFLQGVPNEVIIQKGHSVHFGGAVPQMMALGGAHVIEVGHANFVEAEHIEGAISEKTAALFYIKSHHAVQKGMQSLQTMLEIGHRHQLPVVVDAAAEEDLRKYVQMGVDLVIYSGGKAIEGPTSGFICGKQHFIDACHAQYKGIGRAMKVGKEALIGLTVALERYANKRDTGEEQKGRMQSFLEQIKDVPGITGRIVQDEAGREIYRAQLTIDPAIAGMTALELAQKLKEGNPSIYTRDHYANVGIIYIDPRPLLPQQENLIAQRLREILASIEGGK</sequence>
<comment type="similarity">
    <text evidence="3">Belongs to the SelA family.</text>
</comment>
<dbReference type="STRING" id="1042163.BRLA_c026970"/>
<evidence type="ECO:0000256" key="2">
    <source>
        <dbReference type="ARBA" id="ARBA00022898"/>
    </source>
</evidence>
<dbReference type="SUPFAM" id="SSF53383">
    <property type="entry name" value="PLP-dependent transferases"/>
    <property type="match status" value="1"/>
</dbReference>
<dbReference type="eggNOG" id="COG1921">
    <property type="taxonomic scope" value="Bacteria"/>
</dbReference>
<dbReference type="PANTHER" id="PTHR32328:SF0">
    <property type="entry name" value="L-SERYL-TRNA(SEC) SELENIUM TRANSFERASE"/>
    <property type="match status" value="1"/>
</dbReference>
<dbReference type="InterPro" id="IPR018319">
    <property type="entry name" value="SelA-like"/>
</dbReference>
<dbReference type="AlphaFoldDB" id="A0A075R6D5"/>
<proteinExistence type="inferred from homology"/>
<evidence type="ECO:0000256" key="1">
    <source>
        <dbReference type="ARBA" id="ARBA00001933"/>
    </source>
</evidence>
<accession>A0A075R6D5</accession>
<dbReference type="PANTHER" id="PTHR32328">
    <property type="entry name" value="L-SERYL-TRNA(SEC) SELENIUM TRANSFERASE"/>
    <property type="match status" value="1"/>
</dbReference>
<name>A0A075R6D5_BRELA</name>
<keyword evidence="6" id="KW-1185">Reference proteome</keyword>
<keyword evidence="5" id="KW-0808">Transferase</keyword>
<dbReference type="FunFam" id="3.40.640.10:FF:000056">
    <property type="entry name" value="SelA-like pyridoxal phosphate-dependent enzyme"/>
    <property type="match status" value="1"/>
</dbReference>
<reference evidence="5 6" key="1">
    <citation type="journal article" date="2011" name="J. Bacteriol.">
        <title>Genome sequence of Brevibacillus laterosporus LMG 15441, a pathogen of invertebrates.</title>
        <authorList>
            <person name="Djukic M."/>
            <person name="Poehlein A."/>
            <person name="Thurmer A."/>
            <person name="Daniel R."/>
        </authorList>
    </citation>
    <scope>NUCLEOTIDE SEQUENCE [LARGE SCALE GENOMIC DNA]</scope>
    <source>
        <strain evidence="5 6">LMG 15441</strain>
    </source>
</reference>
<dbReference type="HOGENOM" id="CLU_040896_1_0_9"/>
<dbReference type="EMBL" id="CP007806">
    <property type="protein sequence ID" value="AIG27016.1"/>
    <property type="molecule type" value="Genomic_DNA"/>
</dbReference>
<gene>
    <name evidence="5" type="ORF">BRLA_c026970</name>
</gene>
<dbReference type="RefSeq" id="WP_003336155.1">
    <property type="nucleotide sequence ID" value="NZ_CP007806.1"/>
</dbReference>
<protein>
    <submittedName>
        <fullName evidence="5">L-seryl-tRNA(Sec) selenium transferase</fullName>
        <ecNumber evidence="5">2.9.1.1</ecNumber>
    </submittedName>
</protein>
<evidence type="ECO:0000313" key="5">
    <source>
        <dbReference type="EMBL" id="AIG27016.1"/>
    </source>
</evidence>
<dbReference type="Pfam" id="PF03841">
    <property type="entry name" value="SelA"/>
    <property type="match status" value="1"/>
</dbReference>
<keyword evidence="2 4" id="KW-0663">Pyridoxal phosphate</keyword>
<dbReference type="Gene3D" id="3.40.640.10">
    <property type="entry name" value="Type I PLP-dependent aspartate aminotransferase-like (Major domain)"/>
    <property type="match status" value="1"/>
</dbReference>
<dbReference type="InterPro" id="IPR015424">
    <property type="entry name" value="PyrdxlP-dep_Trfase"/>
</dbReference>
<comment type="cofactor">
    <cofactor evidence="1 4">
        <name>pyridoxal 5'-phosphate</name>
        <dbReference type="ChEBI" id="CHEBI:597326"/>
    </cofactor>
</comment>
<evidence type="ECO:0000256" key="3">
    <source>
        <dbReference type="ARBA" id="ARBA00044507"/>
    </source>
</evidence>
<dbReference type="GO" id="GO:0004125">
    <property type="term" value="F:L-seryl-tRNA(Sec) selenium transferase activity"/>
    <property type="evidence" value="ECO:0007669"/>
    <property type="project" value="UniProtKB-EC"/>
</dbReference>
<dbReference type="InterPro" id="IPR015421">
    <property type="entry name" value="PyrdxlP-dep_Trfase_major"/>
</dbReference>
<dbReference type="KEGG" id="blr:BRLA_c026970"/>
<evidence type="ECO:0000256" key="4">
    <source>
        <dbReference type="PIRSR" id="PIRSR618319-50"/>
    </source>
</evidence>
<dbReference type="NCBIfam" id="TIGR01437">
    <property type="entry name" value="selA_rel"/>
    <property type="match status" value="1"/>
</dbReference>
<organism evidence="5 6">
    <name type="scientific">Brevibacillus laterosporus LMG 15441</name>
    <dbReference type="NCBI Taxonomy" id="1042163"/>
    <lineage>
        <taxon>Bacteria</taxon>
        <taxon>Bacillati</taxon>
        <taxon>Bacillota</taxon>
        <taxon>Bacilli</taxon>
        <taxon>Bacillales</taxon>
        <taxon>Paenibacillaceae</taxon>
        <taxon>Brevibacillus</taxon>
    </lineage>
</organism>
<evidence type="ECO:0000313" key="6">
    <source>
        <dbReference type="Proteomes" id="UP000005850"/>
    </source>
</evidence>
<feature type="modified residue" description="N6-(pyridoxal phosphate)lysine" evidence="4">
    <location>
        <position position="211"/>
    </location>
</feature>